<dbReference type="AlphaFoldDB" id="A0A7R8HDF1"/>
<keyword evidence="2" id="KW-1185">Reference proteome</keyword>
<name>A0A7R8HDF1_LEPSM</name>
<protein>
    <submittedName>
        <fullName evidence="1">(salmon louse) hypothetical protein</fullName>
    </submittedName>
</protein>
<sequence length="157" mass="17496">MGKYLHVLFESQEFAHKFKSSPRPVQDHSKASPSPIPFQTLSKFCLRPFQIPSKPSPIQVQSNIGDVSRAVRSVKPKKTATLGLICDVNGTMADTPRKNHPRGHVDPDPDLVWDVFSVSSLEENDDLDGFIMLEKVETSVLFFHSFKVAGSDGNIFQ</sequence>
<organism evidence="1 2">
    <name type="scientific">Lepeophtheirus salmonis</name>
    <name type="common">Salmon louse</name>
    <name type="synonym">Caligus salmonis</name>
    <dbReference type="NCBI Taxonomy" id="72036"/>
    <lineage>
        <taxon>Eukaryota</taxon>
        <taxon>Metazoa</taxon>
        <taxon>Ecdysozoa</taxon>
        <taxon>Arthropoda</taxon>
        <taxon>Crustacea</taxon>
        <taxon>Multicrustacea</taxon>
        <taxon>Hexanauplia</taxon>
        <taxon>Copepoda</taxon>
        <taxon>Siphonostomatoida</taxon>
        <taxon>Caligidae</taxon>
        <taxon>Lepeophtheirus</taxon>
    </lineage>
</organism>
<reference evidence="1" key="1">
    <citation type="submission" date="2021-02" db="EMBL/GenBank/DDBJ databases">
        <authorList>
            <person name="Bekaert M."/>
        </authorList>
    </citation>
    <scope>NUCLEOTIDE SEQUENCE</scope>
    <source>
        <strain evidence="1">IoA-00</strain>
    </source>
</reference>
<proteinExistence type="predicted"/>
<gene>
    <name evidence="1" type="ORF">LSAA_12731</name>
</gene>
<evidence type="ECO:0000313" key="2">
    <source>
        <dbReference type="Proteomes" id="UP000675881"/>
    </source>
</evidence>
<evidence type="ECO:0000313" key="1">
    <source>
        <dbReference type="EMBL" id="CAF3008084.1"/>
    </source>
</evidence>
<dbReference type="EMBL" id="HG994586">
    <property type="protein sequence ID" value="CAF3008084.1"/>
    <property type="molecule type" value="Genomic_DNA"/>
</dbReference>
<dbReference type="Proteomes" id="UP000675881">
    <property type="component" value="Chromosome 7"/>
</dbReference>
<accession>A0A7R8HDF1</accession>